<reference evidence="6 7" key="1">
    <citation type="submission" date="2024-01" db="EMBL/GenBank/DDBJ databases">
        <authorList>
            <consortium name="Genoscope - CEA"/>
            <person name="William W."/>
        </authorList>
    </citation>
    <scope>NUCLEOTIDE SEQUENCE [LARGE SCALE GENOMIC DNA]</scope>
    <source>
        <strain evidence="6 7">29B2s-10</strain>
    </source>
</reference>
<dbReference type="SUPFAM" id="SSF57959">
    <property type="entry name" value="Leucine zipper domain"/>
    <property type="match status" value="1"/>
</dbReference>
<evidence type="ECO:0000256" key="2">
    <source>
        <dbReference type="ARBA" id="ARBA00023125"/>
    </source>
</evidence>
<keyword evidence="2" id="KW-0238">DNA-binding</keyword>
<dbReference type="InterPro" id="IPR046347">
    <property type="entry name" value="bZIP_sf"/>
</dbReference>
<dbReference type="PANTHER" id="PTHR11462:SF35">
    <property type="entry name" value="TRANSCRIPTION FACTOR JRA"/>
    <property type="match status" value="1"/>
</dbReference>
<name>A0ABP0EBD4_9ASCO</name>
<evidence type="ECO:0000256" key="4">
    <source>
        <dbReference type="SAM" id="Coils"/>
    </source>
</evidence>
<evidence type="ECO:0000259" key="5">
    <source>
        <dbReference type="PROSITE" id="PS50217"/>
    </source>
</evidence>
<sequence length="285" mass="31464">MSSTDPMIFSADSIMFESTDTLAPTTLAFDLPQGHVKQEPSDELSSHLPGYYGDASSHSQIDSTSPFDIHSAVLDSVFSTSADDAHPQDHTPMFDELDLIVDGAKANSKDDWVSLFGGEEKSLATEDSSLMQTNVSNAPKRLFCEIEETFEFAPMKNVEVSPQEQLNTPIHSANTTPLLDVSKPVSLANNTTFAEKTDKVDHLGCVTYSKKQRTQPLNPVKADVSDPVLLKRARNTEAARRSRARKMERMGQLEVRVEGLLRDKSDLESEVSRLKELLMVNGISF</sequence>
<keyword evidence="3" id="KW-0804">Transcription</keyword>
<dbReference type="PROSITE" id="PS50217">
    <property type="entry name" value="BZIP"/>
    <property type="match status" value="1"/>
</dbReference>
<evidence type="ECO:0000313" key="6">
    <source>
        <dbReference type="EMBL" id="CAK7897638.1"/>
    </source>
</evidence>
<dbReference type="PROSITE" id="PS00036">
    <property type="entry name" value="BZIP_BASIC"/>
    <property type="match status" value="1"/>
</dbReference>
<dbReference type="SMART" id="SM00338">
    <property type="entry name" value="BRLZ"/>
    <property type="match status" value="1"/>
</dbReference>
<dbReference type="CDD" id="cd12192">
    <property type="entry name" value="GCN4_cent"/>
    <property type="match status" value="1"/>
</dbReference>
<gene>
    <name evidence="6" type="primary">GCN4</name>
    <name evidence="6" type="ORF">CAAN4_B10682</name>
</gene>
<evidence type="ECO:0000313" key="7">
    <source>
        <dbReference type="Proteomes" id="UP001497600"/>
    </source>
</evidence>
<feature type="domain" description="BZIP" evidence="5">
    <location>
        <begin position="231"/>
        <end position="276"/>
    </location>
</feature>
<dbReference type="EMBL" id="OZ004254">
    <property type="protein sequence ID" value="CAK7897638.1"/>
    <property type="molecule type" value="Genomic_DNA"/>
</dbReference>
<dbReference type="InterPro" id="IPR004827">
    <property type="entry name" value="bZIP"/>
</dbReference>
<accession>A0ABP0EBD4</accession>
<dbReference type="Proteomes" id="UP001497600">
    <property type="component" value="Chromosome B"/>
</dbReference>
<evidence type="ECO:0000256" key="3">
    <source>
        <dbReference type="ARBA" id="ARBA00023163"/>
    </source>
</evidence>
<keyword evidence="4" id="KW-0175">Coiled coil</keyword>
<dbReference type="InterPro" id="IPR050946">
    <property type="entry name" value="AP-1_TF_bZIP"/>
</dbReference>
<dbReference type="CDD" id="cd12193">
    <property type="entry name" value="bZIP_GCN4"/>
    <property type="match status" value="1"/>
</dbReference>
<dbReference type="Gene3D" id="3.30.160.60">
    <property type="entry name" value="Classic Zinc Finger"/>
    <property type="match status" value="1"/>
</dbReference>
<evidence type="ECO:0000256" key="1">
    <source>
        <dbReference type="ARBA" id="ARBA00023015"/>
    </source>
</evidence>
<proteinExistence type="predicted"/>
<dbReference type="Pfam" id="PF07716">
    <property type="entry name" value="bZIP_2"/>
    <property type="match status" value="1"/>
</dbReference>
<feature type="coiled-coil region" evidence="4">
    <location>
        <begin position="250"/>
        <end position="277"/>
    </location>
</feature>
<organism evidence="6 7">
    <name type="scientific">[Candida] anglica</name>
    <dbReference type="NCBI Taxonomy" id="148631"/>
    <lineage>
        <taxon>Eukaryota</taxon>
        <taxon>Fungi</taxon>
        <taxon>Dikarya</taxon>
        <taxon>Ascomycota</taxon>
        <taxon>Saccharomycotina</taxon>
        <taxon>Pichiomycetes</taxon>
        <taxon>Debaryomycetaceae</taxon>
        <taxon>Kurtzmaniella</taxon>
    </lineage>
</organism>
<keyword evidence="1" id="KW-0805">Transcription regulation</keyword>
<keyword evidence="7" id="KW-1185">Reference proteome</keyword>
<dbReference type="PANTHER" id="PTHR11462">
    <property type="entry name" value="JUN TRANSCRIPTION FACTOR-RELATED"/>
    <property type="match status" value="1"/>
</dbReference>
<protein>
    <submittedName>
        <fullName evidence="6">General control transcription factor Gcn4p</fullName>
    </submittedName>
</protein>